<dbReference type="Pfam" id="PF11902">
    <property type="entry name" value="DUF3422"/>
    <property type="match status" value="1"/>
</dbReference>
<organism evidence="3 4">
    <name type="scientific">Nitratireductor aquimarinus</name>
    <dbReference type="NCBI Taxonomy" id="889300"/>
    <lineage>
        <taxon>Bacteria</taxon>
        <taxon>Pseudomonadati</taxon>
        <taxon>Pseudomonadota</taxon>
        <taxon>Alphaproteobacteria</taxon>
        <taxon>Hyphomicrobiales</taxon>
        <taxon>Phyllobacteriaceae</taxon>
        <taxon>Nitratireductor</taxon>
    </lineage>
</organism>
<sequence length="461" mass="50466">MSQENGEQLVAIGADKTRKDKTGETSLETLVTGSVLGFPAHDGRAGALGEVHARPHALLEAPRLIIQLSFMTEGGSAVDQAVLADLSRRLGVAPPQTNARHHAMKWGKGTLRWERHTEFSSYQWDCPISPRTGKPLEESPFGNGFSPPGTAISGTRVEIRKWTGATEKLVSAFDPASLGYSVVEGGRAAVATDFRQDGDGLTRILILEKDLAPARIGALSQRLNDIETYRTLAMLGLPLAQSLSPRLRRMEDQLAALTARMRQRDRHDSQELLGELTELAAELEADAAASLYRFGASRAYHGIVEERLETLSEAPMAGYETWAAFLQRRVAPAMRTCRSVEERQANLSRKLTRAANLLRSWVDVEVERQNRDLLASMNRRAQLQLRLQQTVEGLSVAAISYYVVGLVGYVAKGAKPALPGISSEVITAAAVPVAVLCIWLLVRRIRRHHAREDASIGTEAD</sequence>
<feature type="transmembrane region" description="Helical" evidence="2">
    <location>
        <begin position="417"/>
        <end position="442"/>
    </location>
</feature>
<evidence type="ECO:0000256" key="2">
    <source>
        <dbReference type="SAM" id="Phobius"/>
    </source>
</evidence>
<dbReference type="RefSeq" id="WP_317562034.1">
    <property type="nucleotide sequence ID" value="NZ_JAWLIP010000008.1"/>
</dbReference>
<keyword evidence="2" id="KW-0812">Transmembrane</keyword>
<evidence type="ECO:0000313" key="4">
    <source>
        <dbReference type="Proteomes" id="UP001185659"/>
    </source>
</evidence>
<gene>
    <name evidence="3" type="ORF">R2G56_16760</name>
</gene>
<keyword evidence="1" id="KW-0175">Coiled coil</keyword>
<protein>
    <submittedName>
        <fullName evidence="3">DUF3422 family protein</fullName>
    </submittedName>
</protein>
<proteinExistence type="predicted"/>
<dbReference type="InterPro" id="IPR021830">
    <property type="entry name" value="DUF3422"/>
</dbReference>
<name>A0ABU4ANZ2_9HYPH</name>
<keyword evidence="4" id="KW-1185">Reference proteome</keyword>
<dbReference type="EMBL" id="JAWLIP010000008">
    <property type="protein sequence ID" value="MDV6227950.1"/>
    <property type="molecule type" value="Genomic_DNA"/>
</dbReference>
<keyword evidence="2" id="KW-0472">Membrane</keyword>
<evidence type="ECO:0000256" key="1">
    <source>
        <dbReference type="SAM" id="Coils"/>
    </source>
</evidence>
<accession>A0ABU4ANZ2</accession>
<dbReference type="Proteomes" id="UP001185659">
    <property type="component" value="Unassembled WGS sequence"/>
</dbReference>
<reference evidence="3 4" key="1">
    <citation type="submission" date="2023-10" db="EMBL/GenBank/DDBJ databases">
        <authorList>
            <person name="Venkata Ramana C."/>
            <person name="Sasikala C."/>
            <person name="Dhurka M."/>
        </authorList>
    </citation>
    <scope>NUCLEOTIDE SEQUENCE [LARGE SCALE GENOMIC DNA]</scope>
    <source>
        <strain evidence="3 4">KCTC 32151</strain>
    </source>
</reference>
<feature type="coiled-coil region" evidence="1">
    <location>
        <begin position="247"/>
        <end position="286"/>
    </location>
</feature>
<keyword evidence="2" id="KW-1133">Transmembrane helix</keyword>
<comment type="caution">
    <text evidence="3">The sequence shown here is derived from an EMBL/GenBank/DDBJ whole genome shotgun (WGS) entry which is preliminary data.</text>
</comment>
<evidence type="ECO:0000313" key="3">
    <source>
        <dbReference type="EMBL" id="MDV6227950.1"/>
    </source>
</evidence>